<proteinExistence type="predicted"/>
<evidence type="ECO:0008006" key="3">
    <source>
        <dbReference type="Google" id="ProtNLM"/>
    </source>
</evidence>
<gene>
    <name evidence="1" type="primary">NCAS0D01880</name>
    <name evidence="1" type="ordered locus">NCAS_0D01880</name>
</gene>
<dbReference type="InterPro" id="IPR043128">
    <property type="entry name" value="Rev_trsase/Diguanyl_cyclase"/>
</dbReference>
<protein>
    <recommendedName>
        <fullName evidence="3">Reverse transcriptase domain-containing protein</fullName>
    </recommendedName>
</protein>
<dbReference type="KEGG" id="ncs:NCAS_0D01880"/>
<reference evidence="1 2" key="1">
    <citation type="journal article" date="2011" name="Proc. Natl. Acad. Sci. U.S.A.">
        <title>Evolutionary erosion of yeast sex chromosomes by mating-type switching accidents.</title>
        <authorList>
            <person name="Gordon J.L."/>
            <person name="Armisen D."/>
            <person name="Proux-Wera E."/>
            <person name="Oheigeartaigh S.S."/>
            <person name="Byrne K.P."/>
            <person name="Wolfe K.H."/>
        </authorList>
    </citation>
    <scope>NUCLEOTIDE SEQUENCE [LARGE SCALE GENOMIC DNA]</scope>
    <source>
        <strain evidence="2">ATCC 76901 / BCRC 22586 / CBS 4309 / NBRC 1992 / NRRL Y-12630</strain>
    </source>
</reference>
<dbReference type="Gene3D" id="3.30.70.270">
    <property type="match status" value="1"/>
</dbReference>
<dbReference type="OrthoDB" id="121648at2759"/>
<dbReference type="EMBL" id="HE576755">
    <property type="protein sequence ID" value="CCC69769.1"/>
    <property type="molecule type" value="Genomic_DNA"/>
</dbReference>
<dbReference type="Proteomes" id="UP000001640">
    <property type="component" value="Chromosome 4"/>
</dbReference>
<keyword evidence="2" id="KW-1185">Reference proteome</keyword>
<reference key="2">
    <citation type="submission" date="2011-08" db="EMBL/GenBank/DDBJ databases">
        <title>Genome sequence of Naumovozyma castellii.</title>
        <authorList>
            <person name="Gordon J.L."/>
            <person name="Armisen D."/>
            <person name="Proux-Wera E."/>
            <person name="OhEigeartaigh S.S."/>
            <person name="Byrne K.P."/>
            <person name="Wolfe K.H."/>
        </authorList>
    </citation>
    <scope>NUCLEOTIDE SEQUENCE</scope>
    <source>
        <strain>Type strain:CBS 4309</strain>
    </source>
</reference>
<sequence length="62" mass="7290">MFLVHLQGIWSDMFGDFDYVNVYLDEIMIFSADLEWHWKHLDGVVQTGNKSPNSKKKEVSRS</sequence>
<dbReference type="RefSeq" id="XP_003676131.1">
    <property type="nucleotide sequence ID" value="XM_003676083.1"/>
</dbReference>
<dbReference type="InParanoid" id="G0VDX9"/>
<dbReference type="AlphaFoldDB" id="G0VDX9"/>
<dbReference type="SUPFAM" id="SSF56672">
    <property type="entry name" value="DNA/RNA polymerases"/>
    <property type="match status" value="1"/>
</dbReference>
<organism evidence="1 2">
    <name type="scientific">Naumovozyma castellii</name>
    <name type="common">Yeast</name>
    <name type="synonym">Saccharomyces castellii</name>
    <dbReference type="NCBI Taxonomy" id="27288"/>
    <lineage>
        <taxon>Eukaryota</taxon>
        <taxon>Fungi</taxon>
        <taxon>Dikarya</taxon>
        <taxon>Ascomycota</taxon>
        <taxon>Saccharomycotina</taxon>
        <taxon>Saccharomycetes</taxon>
        <taxon>Saccharomycetales</taxon>
        <taxon>Saccharomycetaceae</taxon>
        <taxon>Naumovozyma</taxon>
    </lineage>
</organism>
<accession>G0VDX9</accession>
<dbReference type="InterPro" id="IPR043502">
    <property type="entry name" value="DNA/RNA_pol_sf"/>
</dbReference>
<name>G0VDX9_NAUCA</name>
<dbReference type="GeneID" id="96903376"/>
<evidence type="ECO:0000313" key="2">
    <source>
        <dbReference type="Proteomes" id="UP000001640"/>
    </source>
</evidence>
<evidence type="ECO:0000313" key="1">
    <source>
        <dbReference type="EMBL" id="CCC69769.1"/>
    </source>
</evidence>
<dbReference type="HOGENOM" id="CLU_2904709_0_0_1"/>